<evidence type="ECO:0000313" key="1">
    <source>
        <dbReference type="EMBL" id="CAB4125466.1"/>
    </source>
</evidence>
<dbReference type="EMBL" id="LR796189">
    <property type="protein sequence ID" value="CAB4125466.1"/>
    <property type="molecule type" value="Genomic_DNA"/>
</dbReference>
<protein>
    <submittedName>
        <fullName evidence="1">Uncharacterized protein</fullName>
    </submittedName>
</protein>
<accession>A0A6J5KWM2</accession>
<proteinExistence type="predicted"/>
<reference evidence="1" key="1">
    <citation type="submission" date="2020-04" db="EMBL/GenBank/DDBJ databases">
        <authorList>
            <person name="Chiriac C."/>
            <person name="Salcher M."/>
            <person name="Ghai R."/>
            <person name="Kavagutti S V."/>
        </authorList>
    </citation>
    <scope>NUCLEOTIDE SEQUENCE</scope>
</reference>
<sequence>MNSLKYRMAFLKFKGTLSRLDKKFRNGTRSDKLSKFIIQWGIR</sequence>
<gene>
    <name evidence="1" type="ORF">UFOVP53_145</name>
</gene>
<organism evidence="1">
    <name type="scientific">uncultured Caudovirales phage</name>
    <dbReference type="NCBI Taxonomy" id="2100421"/>
    <lineage>
        <taxon>Viruses</taxon>
        <taxon>Duplodnaviria</taxon>
        <taxon>Heunggongvirae</taxon>
        <taxon>Uroviricota</taxon>
        <taxon>Caudoviricetes</taxon>
        <taxon>Peduoviridae</taxon>
        <taxon>Maltschvirus</taxon>
        <taxon>Maltschvirus maltsch</taxon>
    </lineage>
</organism>
<name>A0A6J5KWM2_9CAUD</name>